<evidence type="ECO:0000256" key="1">
    <source>
        <dbReference type="ARBA" id="ARBA00001946"/>
    </source>
</evidence>
<dbReference type="PANTHER" id="PTHR43584:SF3">
    <property type="entry name" value="BIFUNCTIONAL PROTEIN GLMU"/>
    <property type="match status" value="1"/>
</dbReference>
<evidence type="ECO:0000256" key="3">
    <source>
        <dbReference type="ARBA" id="ARBA00022679"/>
    </source>
</evidence>
<comment type="catalytic activity">
    <reaction evidence="12">
        <text>N-acetyl-alpha-D-glucosamine 1-phosphate + UTP + H(+) = UDP-N-acetyl-alpha-D-glucosamine + diphosphate</text>
        <dbReference type="Rhea" id="RHEA:13509"/>
        <dbReference type="ChEBI" id="CHEBI:15378"/>
        <dbReference type="ChEBI" id="CHEBI:33019"/>
        <dbReference type="ChEBI" id="CHEBI:46398"/>
        <dbReference type="ChEBI" id="CHEBI:57705"/>
        <dbReference type="ChEBI" id="CHEBI:57776"/>
        <dbReference type="EC" id="2.7.7.23"/>
    </reaction>
</comment>
<keyword evidence="16" id="KW-1185">Reference proteome</keyword>
<evidence type="ECO:0000256" key="6">
    <source>
        <dbReference type="ARBA" id="ARBA00022842"/>
    </source>
</evidence>
<keyword evidence="6" id="KW-0460">Magnesium</keyword>
<keyword evidence="2" id="KW-0963">Cytoplasm</keyword>
<evidence type="ECO:0000313" key="15">
    <source>
        <dbReference type="EMBL" id="GMA35031.1"/>
    </source>
</evidence>
<dbReference type="Gene3D" id="2.160.10.10">
    <property type="entry name" value="Hexapeptide repeat proteins"/>
    <property type="match status" value="1"/>
</dbReference>
<evidence type="ECO:0000256" key="11">
    <source>
        <dbReference type="ARBA" id="ARBA00048247"/>
    </source>
</evidence>
<dbReference type="SUPFAM" id="SSF51161">
    <property type="entry name" value="Trimeric LpxA-like enzymes"/>
    <property type="match status" value="1"/>
</dbReference>
<evidence type="ECO:0000256" key="4">
    <source>
        <dbReference type="ARBA" id="ARBA00022695"/>
    </source>
</evidence>
<comment type="cofactor">
    <cofactor evidence="1">
        <name>Mg(2+)</name>
        <dbReference type="ChEBI" id="CHEBI:18420"/>
    </cofactor>
</comment>
<organism evidence="15 16">
    <name type="scientific">Demequina litorisediminis</name>
    <dbReference type="NCBI Taxonomy" id="1849022"/>
    <lineage>
        <taxon>Bacteria</taxon>
        <taxon>Bacillati</taxon>
        <taxon>Actinomycetota</taxon>
        <taxon>Actinomycetes</taxon>
        <taxon>Micrococcales</taxon>
        <taxon>Demequinaceae</taxon>
        <taxon>Demequina</taxon>
    </lineage>
</organism>
<keyword evidence="7" id="KW-0133">Cell shape</keyword>
<evidence type="ECO:0000256" key="10">
    <source>
        <dbReference type="ARBA" id="ARBA00023316"/>
    </source>
</evidence>
<sequence length="137" mass="14585">MGPDTTLTDVQVGAGATVTRTHGSGAVIEAGATVGPFSFLRPGTHLGADGKIGAFVETKNARIGDHSKVPHLSYVGDATIGEYTNIGAATIFVNYDGVNKHHTTVGDHVRIGSDNQAHRARHHRRRRLHGRRCDRAS</sequence>
<comment type="function">
    <text evidence="13">Catalyzes the last two sequential reactions in the de novo biosynthetic pathway for UDP-N-acetylglucosamine (UDP-GlcNAc). The C-terminal domain catalyzes the transfer of acetyl group from acetyl coenzyme A to glucosamine-1-phosphate (GlcN-1-P) to produce N-acetylglucosamine-1-phosphate (GlcNAc-1-P), which is converted into UDP-GlcNAc by the transfer of uridine 5-monophosphate (from uridine 5-triphosphate), a reaction catalyzed by the N-terminal domain.</text>
</comment>
<dbReference type="PANTHER" id="PTHR43584">
    <property type="entry name" value="NUCLEOTIDYL TRANSFERASE"/>
    <property type="match status" value="1"/>
</dbReference>
<dbReference type="InterPro" id="IPR050065">
    <property type="entry name" value="GlmU-like"/>
</dbReference>
<evidence type="ECO:0000256" key="2">
    <source>
        <dbReference type="ARBA" id="ARBA00022490"/>
    </source>
</evidence>
<accession>A0ABQ6IC65</accession>
<reference evidence="16" key="1">
    <citation type="journal article" date="2019" name="Int. J. Syst. Evol. Microbiol.">
        <title>The Global Catalogue of Microorganisms (GCM) 10K type strain sequencing project: providing services to taxonomists for standard genome sequencing and annotation.</title>
        <authorList>
            <consortium name="The Broad Institute Genomics Platform"/>
            <consortium name="The Broad Institute Genome Sequencing Center for Infectious Disease"/>
            <person name="Wu L."/>
            <person name="Ma J."/>
        </authorList>
    </citation>
    <scope>NUCLEOTIDE SEQUENCE [LARGE SCALE GENOMIC DNA]</scope>
    <source>
        <strain evidence="16">NBRC 112299</strain>
    </source>
</reference>
<evidence type="ECO:0000256" key="9">
    <source>
        <dbReference type="ARBA" id="ARBA00023315"/>
    </source>
</evidence>
<evidence type="ECO:0000256" key="5">
    <source>
        <dbReference type="ARBA" id="ARBA00022723"/>
    </source>
</evidence>
<evidence type="ECO:0000256" key="13">
    <source>
        <dbReference type="ARBA" id="ARBA00049628"/>
    </source>
</evidence>
<keyword evidence="4" id="KW-0548">Nucleotidyltransferase</keyword>
<dbReference type="Proteomes" id="UP001157125">
    <property type="component" value="Unassembled WGS sequence"/>
</dbReference>
<keyword evidence="9" id="KW-0012">Acyltransferase</keyword>
<evidence type="ECO:0008006" key="17">
    <source>
        <dbReference type="Google" id="ProtNLM"/>
    </source>
</evidence>
<dbReference type="EMBL" id="BSUN01000001">
    <property type="protein sequence ID" value="GMA35031.1"/>
    <property type="molecule type" value="Genomic_DNA"/>
</dbReference>
<evidence type="ECO:0000313" key="16">
    <source>
        <dbReference type="Proteomes" id="UP001157125"/>
    </source>
</evidence>
<dbReference type="InterPro" id="IPR011004">
    <property type="entry name" value="Trimer_LpxA-like_sf"/>
</dbReference>
<feature type="compositionally biased region" description="Basic residues" evidence="14">
    <location>
        <begin position="118"/>
        <end position="130"/>
    </location>
</feature>
<evidence type="ECO:0000256" key="7">
    <source>
        <dbReference type="ARBA" id="ARBA00022960"/>
    </source>
</evidence>
<name>A0ABQ6IC65_9MICO</name>
<proteinExistence type="predicted"/>
<keyword evidence="8" id="KW-0573">Peptidoglycan synthesis</keyword>
<keyword evidence="5" id="KW-0479">Metal-binding</keyword>
<comment type="catalytic activity">
    <reaction evidence="11">
        <text>alpha-D-glucosamine 1-phosphate + acetyl-CoA = N-acetyl-alpha-D-glucosamine 1-phosphate + CoA + H(+)</text>
        <dbReference type="Rhea" id="RHEA:13725"/>
        <dbReference type="ChEBI" id="CHEBI:15378"/>
        <dbReference type="ChEBI" id="CHEBI:57287"/>
        <dbReference type="ChEBI" id="CHEBI:57288"/>
        <dbReference type="ChEBI" id="CHEBI:57776"/>
        <dbReference type="ChEBI" id="CHEBI:58516"/>
        <dbReference type="EC" id="2.3.1.157"/>
    </reaction>
</comment>
<evidence type="ECO:0000256" key="14">
    <source>
        <dbReference type="SAM" id="MobiDB-lite"/>
    </source>
</evidence>
<gene>
    <name evidence="15" type="ORF">GCM10025876_12350</name>
</gene>
<keyword evidence="10" id="KW-0961">Cell wall biogenesis/degradation</keyword>
<evidence type="ECO:0000256" key="12">
    <source>
        <dbReference type="ARBA" id="ARBA00048493"/>
    </source>
</evidence>
<evidence type="ECO:0000256" key="8">
    <source>
        <dbReference type="ARBA" id="ARBA00022984"/>
    </source>
</evidence>
<protein>
    <recommendedName>
        <fullName evidence="17">Bifunctional protein GlmU</fullName>
    </recommendedName>
</protein>
<comment type="caution">
    <text evidence="15">The sequence shown here is derived from an EMBL/GenBank/DDBJ whole genome shotgun (WGS) entry which is preliminary data.</text>
</comment>
<feature type="region of interest" description="Disordered" evidence="14">
    <location>
        <begin position="113"/>
        <end position="137"/>
    </location>
</feature>
<keyword evidence="3" id="KW-0808">Transferase</keyword>